<reference evidence="7" key="1">
    <citation type="journal article" date="2022" name="Int. J. Syst. Evol. Microbiol.">
        <title>Pseudomonas aegrilactucae sp. nov. and Pseudomonas morbosilactucae sp. nov., pathogens causing bacterial rot of lettuce in Japan.</title>
        <authorList>
            <person name="Sawada H."/>
            <person name="Fujikawa T."/>
            <person name="Satou M."/>
        </authorList>
    </citation>
    <scope>NUCLEOTIDE SEQUENCE</scope>
    <source>
        <strain evidence="7">0166_1</strain>
    </source>
</reference>
<feature type="disulfide bond" description="Redox-active" evidence="4">
    <location>
        <begin position="86"/>
        <end position="90"/>
    </location>
</feature>
<evidence type="ECO:0000259" key="6">
    <source>
        <dbReference type="PROSITE" id="PS51352"/>
    </source>
</evidence>
<organism evidence="7 8">
    <name type="scientific">Capillimicrobium parvum</name>
    <dbReference type="NCBI Taxonomy" id="2884022"/>
    <lineage>
        <taxon>Bacteria</taxon>
        <taxon>Bacillati</taxon>
        <taxon>Actinomycetota</taxon>
        <taxon>Thermoleophilia</taxon>
        <taxon>Solirubrobacterales</taxon>
        <taxon>Capillimicrobiaceae</taxon>
        <taxon>Capillimicrobium</taxon>
    </lineage>
</organism>
<dbReference type="Gene3D" id="3.40.30.10">
    <property type="entry name" value="Glutaredoxin"/>
    <property type="match status" value="1"/>
</dbReference>
<evidence type="ECO:0000313" key="7">
    <source>
        <dbReference type="EMBL" id="UGS37720.1"/>
    </source>
</evidence>
<dbReference type="EMBL" id="CP087164">
    <property type="protein sequence ID" value="UGS37720.1"/>
    <property type="molecule type" value="Genomic_DNA"/>
</dbReference>
<keyword evidence="8" id="KW-1185">Reference proteome</keyword>
<dbReference type="PANTHER" id="PTHR12151:SF25">
    <property type="entry name" value="LINALOOL DEHYDRATASE_ISOMERASE DOMAIN-CONTAINING PROTEIN"/>
    <property type="match status" value="1"/>
</dbReference>
<feature type="binding site" evidence="3">
    <location>
        <position position="86"/>
    </location>
    <ligand>
        <name>Cu cation</name>
        <dbReference type="ChEBI" id="CHEBI:23378"/>
    </ligand>
</feature>
<protein>
    <recommendedName>
        <fullName evidence="6">Thioredoxin domain-containing protein</fullName>
    </recommendedName>
</protein>
<dbReference type="PROSITE" id="PS51352">
    <property type="entry name" value="THIOREDOXIN_2"/>
    <property type="match status" value="1"/>
</dbReference>
<feature type="domain" description="Thioredoxin" evidence="6">
    <location>
        <begin position="48"/>
        <end position="205"/>
    </location>
</feature>
<dbReference type="InterPro" id="IPR036249">
    <property type="entry name" value="Thioredoxin-like_sf"/>
</dbReference>
<evidence type="ECO:0000256" key="5">
    <source>
        <dbReference type="SAM" id="SignalP"/>
    </source>
</evidence>
<evidence type="ECO:0000313" key="8">
    <source>
        <dbReference type="Proteomes" id="UP001162834"/>
    </source>
</evidence>
<dbReference type="CDD" id="cd02968">
    <property type="entry name" value="SCO"/>
    <property type="match status" value="1"/>
</dbReference>
<dbReference type="InterPro" id="IPR013766">
    <property type="entry name" value="Thioredoxin_domain"/>
</dbReference>
<evidence type="ECO:0000256" key="4">
    <source>
        <dbReference type="PIRSR" id="PIRSR603782-2"/>
    </source>
</evidence>
<dbReference type="SUPFAM" id="SSF52833">
    <property type="entry name" value="Thioredoxin-like"/>
    <property type="match status" value="1"/>
</dbReference>
<dbReference type="AlphaFoldDB" id="A0A9E6Y0J4"/>
<feature type="chain" id="PRO_5038453200" description="Thioredoxin domain-containing protein" evidence="5">
    <location>
        <begin position="18"/>
        <end position="205"/>
    </location>
</feature>
<feature type="binding site" evidence="3">
    <location>
        <position position="90"/>
    </location>
    <ligand>
        <name>Cu cation</name>
        <dbReference type="ChEBI" id="CHEBI:23378"/>
    </ligand>
</feature>
<keyword evidence="4" id="KW-1015">Disulfide bond</keyword>
<evidence type="ECO:0000256" key="2">
    <source>
        <dbReference type="ARBA" id="ARBA00023008"/>
    </source>
</evidence>
<keyword evidence="5" id="KW-0732">Signal</keyword>
<feature type="signal peptide" evidence="5">
    <location>
        <begin position="1"/>
        <end position="17"/>
    </location>
</feature>
<dbReference type="Proteomes" id="UP001162834">
    <property type="component" value="Chromosome"/>
</dbReference>
<comment type="similarity">
    <text evidence="1">Belongs to the SCO1/2 family.</text>
</comment>
<dbReference type="GO" id="GO:0046872">
    <property type="term" value="F:metal ion binding"/>
    <property type="evidence" value="ECO:0007669"/>
    <property type="project" value="UniProtKB-KW"/>
</dbReference>
<keyword evidence="3" id="KW-0479">Metal-binding</keyword>
<name>A0A9E6Y0J4_9ACTN</name>
<proteinExistence type="inferred from homology"/>
<gene>
    <name evidence="7" type="ORF">DSM104329_04141</name>
</gene>
<evidence type="ECO:0000256" key="1">
    <source>
        <dbReference type="ARBA" id="ARBA00010996"/>
    </source>
</evidence>
<dbReference type="KEGG" id="sbae:DSM104329_04141"/>
<dbReference type="Pfam" id="PF02630">
    <property type="entry name" value="SCO1-SenC"/>
    <property type="match status" value="1"/>
</dbReference>
<dbReference type="PANTHER" id="PTHR12151">
    <property type="entry name" value="ELECTRON TRANSPORT PROTIN SCO1/SENC FAMILY MEMBER"/>
    <property type="match status" value="1"/>
</dbReference>
<keyword evidence="2 3" id="KW-0186">Copper</keyword>
<sequence>MTRLRLVLATVVACALAAAIALILAAASHDDEPSAAVTPVNGFDGALRPPDIPPQDFALRDQDGKVARLADDRGKVVVLTFMYSTCQDTCPITAQQIRGALDQLGHDVPTLAVSVDPANDTPAHAKRFLLAQKLTGRMRFLLGDRARLQPVWKAYGIQPQGQGFEHSAYVLLIDKRGRQRIGFPVDQLTPEGLVHDIRRLEAEKR</sequence>
<evidence type="ECO:0000256" key="3">
    <source>
        <dbReference type="PIRSR" id="PIRSR603782-1"/>
    </source>
</evidence>
<accession>A0A9E6Y0J4</accession>
<dbReference type="InterPro" id="IPR003782">
    <property type="entry name" value="SCO1/SenC"/>
</dbReference>